<evidence type="ECO:0008006" key="3">
    <source>
        <dbReference type="Google" id="ProtNLM"/>
    </source>
</evidence>
<dbReference type="Gene3D" id="3.10.129.10">
    <property type="entry name" value="Hotdog Thioesterase"/>
    <property type="match status" value="1"/>
</dbReference>
<sequence length="84" mass="10035">MRHKARKFLRQVPVGVVKFIMNRYRPYRGAGIKTLHITKDYRYIKVAMPLKWHNRNYFGTHFGGSLFAMTDAFYPLMLSHIFRA</sequence>
<reference evidence="1" key="2">
    <citation type="submission" date="2020-09" db="EMBL/GenBank/DDBJ databases">
        <authorList>
            <person name="Sun Q."/>
            <person name="Zhou Y."/>
        </authorList>
    </citation>
    <scope>NUCLEOTIDE SEQUENCE</scope>
    <source>
        <strain evidence="1">CGMCC 1.15758</strain>
    </source>
</reference>
<organism evidence="1 2">
    <name type="scientific">Cysteiniphilum litorale</name>
    <dbReference type="NCBI Taxonomy" id="2056700"/>
    <lineage>
        <taxon>Bacteria</taxon>
        <taxon>Pseudomonadati</taxon>
        <taxon>Pseudomonadota</taxon>
        <taxon>Gammaproteobacteria</taxon>
        <taxon>Thiotrichales</taxon>
        <taxon>Fastidiosibacteraceae</taxon>
        <taxon>Cysteiniphilum</taxon>
    </lineage>
</organism>
<dbReference type="InterPro" id="IPR029069">
    <property type="entry name" value="HotDog_dom_sf"/>
</dbReference>
<proteinExistence type="predicted"/>
<dbReference type="InterPro" id="IPR027961">
    <property type="entry name" value="DUF4442"/>
</dbReference>
<gene>
    <name evidence="1" type="ORF">GCM10010995_17030</name>
</gene>
<dbReference type="Proteomes" id="UP000636949">
    <property type="component" value="Unassembled WGS sequence"/>
</dbReference>
<accession>A0A8J2Z4Y6</accession>
<dbReference type="SUPFAM" id="SSF54637">
    <property type="entry name" value="Thioesterase/thiol ester dehydrase-isomerase"/>
    <property type="match status" value="1"/>
</dbReference>
<reference evidence="1" key="1">
    <citation type="journal article" date="2014" name="Int. J. Syst. Evol. Microbiol.">
        <title>Complete genome sequence of Corynebacterium casei LMG S-19264T (=DSM 44701T), isolated from a smear-ripened cheese.</title>
        <authorList>
            <consortium name="US DOE Joint Genome Institute (JGI-PGF)"/>
            <person name="Walter F."/>
            <person name="Albersmeier A."/>
            <person name="Kalinowski J."/>
            <person name="Ruckert C."/>
        </authorList>
    </citation>
    <scope>NUCLEOTIDE SEQUENCE</scope>
    <source>
        <strain evidence="1">CGMCC 1.15758</strain>
    </source>
</reference>
<name>A0A8J2Z4Y6_9GAMM</name>
<dbReference type="RefSeq" id="WP_229667688.1">
    <property type="nucleotide sequence ID" value="NZ_BMJS01000019.1"/>
</dbReference>
<evidence type="ECO:0000313" key="2">
    <source>
        <dbReference type="Proteomes" id="UP000636949"/>
    </source>
</evidence>
<dbReference type="AlphaFoldDB" id="A0A8J2Z4Y6"/>
<dbReference type="EMBL" id="BMJS01000019">
    <property type="protein sequence ID" value="GGG00300.1"/>
    <property type="molecule type" value="Genomic_DNA"/>
</dbReference>
<comment type="caution">
    <text evidence="1">The sequence shown here is derived from an EMBL/GenBank/DDBJ whole genome shotgun (WGS) entry which is preliminary data.</text>
</comment>
<protein>
    <recommendedName>
        <fullName evidence="3">DUF4442 domain-containing protein</fullName>
    </recommendedName>
</protein>
<keyword evidence="2" id="KW-1185">Reference proteome</keyword>
<evidence type="ECO:0000313" key="1">
    <source>
        <dbReference type="EMBL" id="GGG00300.1"/>
    </source>
</evidence>
<dbReference type="Pfam" id="PF14539">
    <property type="entry name" value="DUF4442"/>
    <property type="match status" value="1"/>
</dbReference>